<dbReference type="WBParaSite" id="L893_g31856.t1">
    <property type="protein sequence ID" value="L893_g31856.t1"/>
    <property type="gene ID" value="L893_g31856"/>
</dbReference>
<proteinExistence type="predicted"/>
<dbReference type="AlphaFoldDB" id="A0A1I8A1A5"/>
<keyword evidence="1" id="KW-1185">Reference proteome</keyword>
<evidence type="ECO:0000313" key="1">
    <source>
        <dbReference type="Proteomes" id="UP000095287"/>
    </source>
</evidence>
<protein>
    <submittedName>
        <fullName evidence="2">Leishmanolysin-like peptidase</fullName>
    </submittedName>
</protein>
<accession>A0A1I8A1A5</accession>
<organism evidence="1 2">
    <name type="scientific">Steinernema glaseri</name>
    <dbReference type="NCBI Taxonomy" id="37863"/>
    <lineage>
        <taxon>Eukaryota</taxon>
        <taxon>Metazoa</taxon>
        <taxon>Ecdysozoa</taxon>
        <taxon>Nematoda</taxon>
        <taxon>Chromadorea</taxon>
        <taxon>Rhabditida</taxon>
        <taxon>Tylenchina</taxon>
        <taxon>Panagrolaimomorpha</taxon>
        <taxon>Strongyloidoidea</taxon>
        <taxon>Steinernematidae</taxon>
        <taxon>Steinernema</taxon>
    </lineage>
</organism>
<name>A0A1I8A1A5_9BILA</name>
<evidence type="ECO:0000313" key="2">
    <source>
        <dbReference type="WBParaSite" id="L893_g31856.t1"/>
    </source>
</evidence>
<sequence>MSVCLFCLAGVINHRSLMTVHREGMIAAKSSLPRLIAAGIARSDKCDPSRAKDMCWARSPSIGRMCGIFVYKSISLIEGGEVPVTEKNDCYVEYCPGLRFGSDTISQKYDPRIRFSWSLWEVVRRSLRELEQCDLSVIQRRKRDALICSHTHFDTSSHWKKKQKKGSNHRFIVCLQIQPWTPCHGSSWNTCVSAYLTVKVFDRAQRFPPDGAKLAMQPLGRSTLCMFT</sequence>
<dbReference type="Proteomes" id="UP000095287">
    <property type="component" value="Unplaced"/>
</dbReference>
<reference evidence="2" key="1">
    <citation type="submission" date="2016-11" db="UniProtKB">
        <authorList>
            <consortium name="WormBaseParasite"/>
        </authorList>
    </citation>
    <scope>IDENTIFICATION</scope>
</reference>